<accession>A0A7W9YMZ2</accession>
<feature type="chain" id="PRO_5031316607" evidence="2">
    <location>
        <begin position="29"/>
        <end position="106"/>
    </location>
</feature>
<feature type="region of interest" description="Disordered" evidence="1">
    <location>
        <begin position="66"/>
        <end position="92"/>
    </location>
</feature>
<evidence type="ECO:0000313" key="4">
    <source>
        <dbReference type="Proteomes" id="UP000546642"/>
    </source>
</evidence>
<organism evidence="3 4">
    <name type="scientific">Nocardiopsis mwathae</name>
    <dbReference type="NCBI Taxonomy" id="1472723"/>
    <lineage>
        <taxon>Bacteria</taxon>
        <taxon>Bacillati</taxon>
        <taxon>Actinomycetota</taxon>
        <taxon>Actinomycetes</taxon>
        <taxon>Streptosporangiales</taxon>
        <taxon>Nocardiopsidaceae</taxon>
        <taxon>Nocardiopsis</taxon>
    </lineage>
</organism>
<dbReference type="AlphaFoldDB" id="A0A7W9YMZ2"/>
<keyword evidence="2" id="KW-0732">Signal</keyword>
<keyword evidence="4" id="KW-1185">Reference proteome</keyword>
<evidence type="ECO:0000256" key="1">
    <source>
        <dbReference type="SAM" id="MobiDB-lite"/>
    </source>
</evidence>
<dbReference type="Proteomes" id="UP000546642">
    <property type="component" value="Unassembled WGS sequence"/>
</dbReference>
<protein>
    <submittedName>
        <fullName evidence="3">Uncharacterized protein</fullName>
    </submittedName>
</protein>
<feature type="signal peptide" evidence="2">
    <location>
        <begin position="1"/>
        <end position="28"/>
    </location>
</feature>
<name>A0A7W9YMZ2_9ACTN</name>
<evidence type="ECO:0000313" key="3">
    <source>
        <dbReference type="EMBL" id="MBB6174974.1"/>
    </source>
</evidence>
<feature type="compositionally biased region" description="Polar residues" evidence="1">
    <location>
        <begin position="74"/>
        <end position="85"/>
    </location>
</feature>
<proteinExistence type="predicted"/>
<gene>
    <name evidence="3" type="ORF">HNR23_005034</name>
</gene>
<evidence type="ECO:0000256" key="2">
    <source>
        <dbReference type="SAM" id="SignalP"/>
    </source>
</evidence>
<dbReference type="RefSeq" id="WP_184079357.1">
    <property type="nucleotide sequence ID" value="NZ_JACHDS010000001.1"/>
</dbReference>
<comment type="caution">
    <text evidence="3">The sequence shown here is derived from an EMBL/GenBank/DDBJ whole genome shotgun (WGS) entry which is preliminary data.</text>
</comment>
<dbReference type="EMBL" id="JACHDS010000001">
    <property type="protein sequence ID" value="MBB6174974.1"/>
    <property type="molecule type" value="Genomic_DNA"/>
</dbReference>
<reference evidence="3 4" key="1">
    <citation type="submission" date="2020-08" db="EMBL/GenBank/DDBJ databases">
        <title>Sequencing the genomes of 1000 actinobacteria strains.</title>
        <authorList>
            <person name="Klenk H.-P."/>
        </authorList>
    </citation>
    <scope>NUCLEOTIDE SEQUENCE [LARGE SCALE GENOMIC DNA]</scope>
    <source>
        <strain evidence="3 4">DSM 46659</strain>
    </source>
</reference>
<sequence>MRRWVSTSASAMLIAAAFAAMGTGVSFAGSDPVTLGDGAMWSDSQVPGASVPGLVAAERAVPVEGAASADGIASGQNSDTPQVDQRPQEADPLNELASVLGLNLGL</sequence>